<sequence length="514" mass="58873">MRRSGQGAQLPMVKFREIIRLHELGYNQSEIAQSCSVARSTVQDYIRRATGKGLRYAELCQLSDSEAQAQLGKGKPPSGDQRVIDFAAVHRELQGKGVTLALLWQEGLDQQRWNLSYGHFCRRYRHWKAQQNLSMRQLHQGGEKLFVDYCGQTVSVHDPVSGTCQSAQIFVACLGASNYTFAEATPTQTLAHWIGSHERALAFFGGVPKAIVPDNLKSGVTDPCRYEPGVNQSYQAFAEHYQVAILPARSRKPRDKAKVEKAVQEIERQILAPLRHQRFTSFSELNEAIRARLEQLNHRLMKSYGCSRHDLFEQVDQPALQPLPARPFVFARWKQAKVNLDYHLEVDKHYYSVPYWFVRREVSVKISESLVEVFYDHRRIAVHPRSSAPYRHTTLPEHMPPEHWAYKRQSKETFLAWAQQVGPHTHRQVTDIFAAKAHEEQAFRTLKGLQSLATRYGPQRLEDACRHANTFALVGYRRLKAILKARIDQPPSLVEVPQVPSACHDNVRGADYYQ</sequence>
<dbReference type="InterPro" id="IPR001584">
    <property type="entry name" value="Integrase_cat-core"/>
</dbReference>
<evidence type="ECO:0000256" key="1">
    <source>
        <dbReference type="ARBA" id="ARBA00009277"/>
    </source>
</evidence>
<dbReference type="PANTHER" id="PTHR35004:SF8">
    <property type="entry name" value="TRANSPOSASE RV3428C-RELATED"/>
    <property type="match status" value="1"/>
</dbReference>
<dbReference type="Pfam" id="PF22483">
    <property type="entry name" value="Mu-transpos_C_2"/>
    <property type="match status" value="1"/>
</dbReference>
<name>A0A0C1V131_9CYAN</name>
<dbReference type="PROSITE" id="PS50994">
    <property type="entry name" value="INTEGRASE"/>
    <property type="match status" value="1"/>
</dbReference>
<reference evidence="2" key="2">
    <citation type="journal article" date="2015" name="Genome Announc.">
        <title>Draft Genome Sequence of Filamentous Marine Cyanobacterium Lyngbya confervoides Strain BDU141951.</title>
        <authorList>
            <person name="Chandrababunaidu M.M."/>
            <person name="Sen D."/>
            <person name="Tripathy S."/>
        </authorList>
    </citation>
    <scope>NUCLEOTIDE SEQUENCE</scope>
    <source>
        <strain evidence="2">BDU141951</strain>
    </source>
</reference>
<comment type="similarity">
    <text evidence="1">Belongs to the transposase IS21/IS408/IS1162 family.</text>
</comment>
<dbReference type="GO" id="GO:0015074">
    <property type="term" value="P:DNA integration"/>
    <property type="evidence" value="ECO:0007669"/>
    <property type="project" value="InterPro"/>
</dbReference>
<proteinExistence type="inferred from homology"/>
<dbReference type="NCBIfam" id="NF033546">
    <property type="entry name" value="transpos_IS21"/>
    <property type="match status" value="1"/>
</dbReference>
<dbReference type="Pfam" id="PF00665">
    <property type="entry name" value="rve"/>
    <property type="match status" value="1"/>
</dbReference>
<dbReference type="InterPro" id="IPR036397">
    <property type="entry name" value="RNaseH_sf"/>
</dbReference>
<protein>
    <submittedName>
        <fullName evidence="2">IS21 family transposase</fullName>
    </submittedName>
</protein>
<reference evidence="2" key="3">
    <citation type="submission" date="2020-02" db="EMBL/GenBank/DDBJ databases">
        <authorList>
            <person name="Sarangi A.N."/>
            <person name="Ghosh S."/>
            <person name="Mukherjee M."/>
            <person name="Tripathy S."/>
        </authorList>
    </citation>
    <scope>NUCLEOTIDE SEQUENCE</scope>
    <source>
        <strain evidence="2">BDU141951</strain>
    </source>
</reference>
<dbReference type="Gene3D" id="3.30.420.10">
    <property type="entry name" value="Ribonuclease H-like superfamily/Ribonuclease H"/>
    <property type="match status" value="1"/>
</dbReference>
<dbReference type="EMBL" id="JTHE02000003">
    <property type="protein sequence ID" value="NEV68704.1"/>
    <property type="molecule type" value="Genomic_DNA"/>
</dbReference>
<dbReference type="AlphaFoldDB" id="A0A0C1V131"/>
<dbReference type="InterPro" id="IPR054353">
    <property type="entry name" value="IstA-like_C"/>
</dbReference>
<evidence type="ECO:0000313" key="2">
    <source>
        <dbReference type="EMBL" id="NEV68704.1"/>
    </source>
</evidence>
<organism evidence="2">
    <name type="scientific">Lyngbya confervoides BDU141951</name>
    <dbReference type="NCBI Taxonomy" id="1574623"/>
    <lineage>
        <taxon>Bacteria</taxon>
        <taxon>Bacillati</taxon>
        <taxon>Cyanobacteriota</taxon>
        <taxon>Cyanophyceae</taxon>
        <taxon>Oscillatoriophycideae</taxon>
        <taxon>Oscillatoriales</taxon>
        <taxon>Microcoleaceae</taxon>
        <taxon>Lyngbya</taxon>
    </lineage>
</organism>
<dbReference type="InterPro" id="IPR012337">
    <property type="entry name" value="RNaseH-like_sf"/>
</dbReference>
<dbReference type="SUPFAM" id="SSF53098">
    <property type="entry name" value="Ribonuclease H-like"/>
    <property type="match status" value="1"/>
</dbReference>
<accession>A0A0C1V131</accession>
<gene>
    <name evidence="2" type="ORF">QQ91_016465</name>
</gene>
<dbReference type="PANTHER" id="PTHR35004">
    <property type="entry name" value="TRANSPOSASE RV3428C-RELATED"/>
    <property type="match status" value="1"/>
</dbReference>
<dbReference type="GO" id="GO:0003676">
    <property type="term" value="F:nucleic acid binding"/>
    <property type="evidence" value="ECO:0007669"/>
    <property type="project" value="InterPro"/>
</dbReference>
<comment type="caution">
    <text evidence="2">The sequence shown here is derived from an EMBL/GenBank/DDBJ whole genome shotgun (WGS) entry which is preliminary data.</text>
</comment>
<reference evidence="2" key="1">
    <citation type="submission" date="2014-11" db="EMBL/GenBank/DDBJ databases">
        <authorList>
            <person name="Malar M.C."/>
            <person name="Sen D."/>
            <person name="Tripathy S."/>
        </authorList>
    </citation>
    <scope>NUCLEOTIDE SEQUENCE</scope>
    <source>
        <strain evidence="2">BDU141951</strain>
    </source>
</reference>